<sequence>MLIARHVAIIGGGFSGTLLAINLLRHGSQRVTLVERRSDRLGRGLAYGAAHADHLLNVRAANMSAFPDQPDHFATWLRNRGMGADTSFATRRVYGDYLCALLEDMQRAAPGRFSVIADEAVDLTLHADGARVTLASGRFIDADVATIAPGNLPPHRLAAFATVDSDAYVNDPWSRDLAAGLSRRDRVMLLGTGLTAVDSILSLVNAGFAGSILALSRRGLAPHAHAPADAFTPTREKPSGPLSTLLHQVRDRAVQVGWRNAVDELRPFTQNMWRAASHAQRERFLRHLRPYWDVHRHRIAPPVAARLDALRAEGRLSILAAKVLDATPTNNALAVTIRRRGANQGESMQAARVVNCTGPLGDLRRAGDPLLRALADRGDIRADALAIGIDVDQQGRALAQHGSAQDRLLVVGPMTRGAHWEIVAVPDIRRQVWTLARQITGAHWVEAEGL</sequence>
<keyword evidence="3" id="KW-1185">Reference proteome</keyword>
<feature type="domain" description="FAD-dependent urate hydroxylase HpyO/Asp monooxygenase CreE-like FAD/NAD(P)-binding" evidence="1">
    <location>
        <begin position="8"/>
        <end position="151"/>
    </location>
</feature>
<dbReference type="InterPro" id="IPR052189">
    <property type="entry name" value="L-asp_N-monooxygenase_NS-form"/>
</dbReference>
<evidence type="ECO:0000313" key="3">
    <source>
        <dbReference type="Proteomes" id="UP001595681"/>
    </source>
</evidence>
<organism evidence="2 3">
    <name type="scientific">Sphingobium rhizovicinum</name>
    <dbReference type="NCBI Taxonomy" id="432308"/>
    <lineage>
        <taxon>Bacteria</taxon>
        <taxon>Pseudomonadati</taxon>
        <taxon>Pseudomonadota</taxon>
        <taxon>Alphaproteobacteria</taxon>
        <taxon>Sphingomonadales</taxon>
        <taxon>Sphingomonadaceae</taxon>
        <taxon>Sphingobium</taxon>
    </lineage>
</organism>
<dbReference type="InterPro" id="IPR038732">
    <property type="entry name" value="HpyO/CreE_NAD-binding"/>
</dbReference>
<reference evidence="3" key="1">
    <citation type="journal article" date="2019" name="Int. J. Syst. Evol. Microbiol.">
        <title>The Global Catalogue of Microorganisms (GCM) 10K type strain sequencing project: providing services to taxonomists for standard genome sequencing and annotation.</title>
        <authorList>
            <consortium name="The Broad Institute Genomics Platform"/>
            <consortium name="The Broad Institute Genome Sequencing Center for Infectious Disease"/>
            <person name="Wu L."/>
            <person name="Ma J."/>
        </authorList>
    </citation>
    <scope>NUCLEOTIDE SEQUENCE [LARGE SCALE GENOMIC DNA]</scope>
    <source>
        <strain evidence="3">CCM 7491</strain>
    </source>
</reference>
<protein>
    <submittedName>
        <fullName evidence="2">FAD/NAD(P)-binding protein</fullName>
    </submittedName>
</protein>
<dbReference type="RefSeq" id="WP_380798539.1">
    <property type="nucleotide sequence ID" value="NZ_JBHRVU010000005.1"/>
</dbReference>
<comment type="caution">
    <text evidence="2">The sequence shown here is derived from an EMBL/GenBank/DDBJ whole genome shotgun (WGS) entry which is preliminary data.</text>
</comment>
<dbReference type="Gene3D" id="3.50.50.60">
    <property type="entry name" value="FAD/NAD(P)-binding domain"/>
    <property type="match status" value="2"/>
</dbReference>
<dbReference type="Pfam" id="PF13454">
    <property type="entry name" value="NAD_binding_9"/>
    <property type="match status" value="1"/>
</dbReference>
<dbReference type="PANTHER" id="PTHR40254">
    <property type="entry name" value="BLR0577 PROTEIN"/>
    <property type="match status" value="1"/>
</dbReference>
<name>A0ABV7NJL1_9SPHN</name>
<evidence type="ECO:0000259" key="1">
    <source>
        <dbReference type="Pfam" id="PF13454"/>
    </source>
</evidence>
<proteinExistence type="predicted"/>
<gene>
    <name evidence="2" type="ORF">ACFOKF_21250</name>
</gene>
<dbReference type="InterPro" id="IPR036188">
    <property type="entry name" value="FAD/NAD-bd_sf"/>
</dbReference>
<dbReference type="SUPFAM" id="SSF51905">
    <property type="entry name" value="FAD/NAD(P)-binding domain"/>
    <property type="match status" value="1"/>
</dbReference>
<dbReference type="PANTHER" id="PTHR40254:SF1">
    <property type="entry name" value="BLR0577 PROTEIN"/>
    <property type="match status" value="1"/>
</dbReference>
<dbReference type="Proteomes" id="UP001595681">
    <property type="component" value="Unassembled WGS sequence"/>
</dbReference>
<accession>A0ABV7NJL1</accession>
<evidence type="ECO:0000313" key="2">
    <source>
        <dbReference type="EMBL" id="MFC3443689.1"/>
    </source>
</evidence>
<dbReference type="EMBL" id="JBHRVU010000005">
    <property type="protein sequence ID" value="MFC3443689.1"/>
    <property type="molecule type" value="Genomic_DNA"/>
</dbReference>